<evidence type="ECO:0000313" key="1">
    <source>
        <dbReference type="EMBL" id="MFC6179503.1"/>
    </source>
</evidence>
<evidence type="ECO:0000313" key="2">
    <source>
        <dbReference type="Proteomes" id="UP001596158"/>
    </source>
</evidence>
<sequence>MMIQSDKNFAYPILPGWDKTDIIVTSKFYSAIANAYEIGIDRQDLLESYAAFKTVVPSKSEEKQIGREFEKDSGYSIYKTIKFAHQTTSQRIKMES</sequence>
<dbReference type="RefSeq" id="WP_042492546.1">
    <property type="nucleotide sequence ID" value="NZ_BJDT01000006.1"/>
</dbReference>
<dbReference type="NCBIfam" id="NF003353">
    <property type="entry name" value="PRK04387.1"/>
    <property type="match status" value="1"/>
</dbReference>
<dbReference type="EMBL" id="JBHSSG010000014">
    <property type="protein sequence ID" value="MFC6179503.1"/>
    <property type="molecule type" value="Genomic_DNA"/>
</dbReference>
<organism evidence="1 2">
    <name type="scientific">Weissella sagaensis</name>
    <dbReference type="NCBI Taxonomy" id="2559928"/>
    <lineage>
        <taxon>Bacteria</taxon>
        <taxon>Bacillati</taxon>
        <taxon>Bacillota</taxon>
        <taxon>Bacilli</taxon>
        <taxon>Lactobacillales</taxon>
        <taxon>Lactobacillaceae</taxon>
        <taxon>Weissella</taxon>
    </lineage>
</organism>
<dbReference type="Pfam" id="PF05256">
    <property type="entry name" value="UPF0223"/>
    <property type="match status" value="1"/>
</dbReference>
<dbReference type="InterPro" id="IPR007920">
    <property type="entry name" value="UPF0223"/>
</dbReference>
<name>A0ABW1RVK6_9LACO</name>
<keyword evidence="2" id="KW-1185">Reference proteome</keyword>
<reference evidence="2" key="1">
    <citation type="journal article" date="2019" name="Int. J. Syst. Evol. Microbiol.">
        <title>The Global Catalogue of Microorganisms (GCM) 10K type strain sequencing project: providing services to taxonomists for standard genome sequencing and annotation.</title>
        <authorList>
            <consortium name="The Broad Institute Genomics Platform"/>
            <consortium name="The Broad Institute Genome Sequencing Center for Infectious Disease"/>
            <person name="Wu L."/>
            <person name="Ma J."/>
        </authorList>
    </citation>
    <scope>NUCLEOTIDE SEQUENCE [LARGE SCALE GENOMIC DNA]</scope>
    <source>
        <strain evidence="2">CCM 8924</strain>
    </source>
</reference>
<dbReference type="SUPFAM" id="SSF158504">
    <property type="entry name" value="BH2638-like"/>
    <property type="match status" value="1"/>
</dbReference>
<dbReference type="PIRSF" id="PIRSF037260">
    <property type="entry name" value="UPF0223"/>
    <property type="match status" value="1"/>
</dbReference>
<accession>A0ABW1RVK6</accession>
<protein>
    <submittedName>
        <fullName evidence="1">UPF0223 family protein</fullName>
    </submittedName>
</protein>
<proteinExistence type="predicted"/>
<dbReference type="InterPro" id="IPR023324">
    <property type="entry name" value="BH2638-like_sf"/>
</dbReference>
<dbReference type="Gene3D" id="1.10.220.80">
    <property type="entry name" value="BH2638-like"/>
    <property type="match status" value="1"/>
</dbReference>
<comment type="caution">
    <text evidence="1">The sequence shown here is derived from an EMBL/GenBank/DDBJ whole genome shotgun (WGS) entry which is preliminary data.</text>
</comment>
<dbReference type="Proteomes" id="UP001596158">
    <property type="component" value="Unassembled WGS sequence"/>
</dbReference>
<gene>
    <name evidence="1" type="ORF">ACFQGR_08985</name>
</gene>